<evidence type="ECO:0000313" key="1">
    <source>
        <dbReference type="EMBL" id="CAA7405208.1"/>
    </source>
</evidence>
<proteinExistence type="predicted"/>
<reference evidence="1" key="1">
    <citation type="submission" date="2020-02" db="EMBL/GenBank/DDBJ databases">
        <authorList>
            <person name="Scholz U."/>
            <person name="Mascher M."/>
            <person name="Fiebig A."/>
        </authorList>
    </citation>
    <scope>NUCLEOTIDE SEQUENCE</scope>
</reference>
<keyword evidence="2" id="KW-1185">Reference proteome</keyword>
<gene>
    <name evidence="1" type="ORF">SI8410_11015886</name>
</gene>
<organism evidence="1 2">
    <name type="scientific">Spirodela intermedia</name>
    <name type="common">Intermediate duckweed</name>
    <dbReference type="NCBI Taxonomy" id="51605"/>
    <lineage>
        <taxon>Eukaryota</taxon>
        <taxon>Viridiplantae</taxon>
        <taxon>Streptophyta</taxon>
        <taxon>Embryophyta</taxon>
        <taxon>Tracheophyta</taxon>
        <taxon>Spermatophyta</taxon>
        <taxon>Magnoliopsida</taxon>
        <taxon>Liliopsida</taxon>
        <taxon>Araceae</taxon>
        <taxon>Lemnoideae</taxon>
        <taxon>Spirodela</taxon>
    </lineage>
</organism>
<accession>A0A7I8L7B3</accession>
<protein>
    <submittedName>
        <fullName evidence="1">Uncharacterized protein</fullName>
    </submittedName>
</protein>
<dbReference type="Proteomes" id="UP000663760">
    <property type="component" value="Chromosome 11"/>
</dbReference>
<evidence type="ECO:0000313" key="2">
    <source>
        <dbReference type="Proteomes" id="UP000663760"/>
    </source>
</evidence>
<sequence>MFEGKKASHSKIVGTIGRNIKRSNSGMAFESKLAGANRTSSLVSQIVYPAASFEPWSLKIPLGDGYHENLCSAS</sequence>
<dbReference type="EMBL" id="LR746274">
    <property type="protein sequence ID" value="CAA7405208.1"/>
    <property type="molecule type" value="Genomic_DNA"/>
</dbReference>
<dbReference type="AlphaFoldDB" id="A0A7I8L7B3"/>
<name>A0A7I8L7B3_SPIIN</name>